<comment type="subunit">
    <text evidence="9">Homohexamer.</text>
</comment>
<gene>
    <name evidence="9 13" type="primary">ftsH</name>
    <name evidence="13" type="ORF">J4D97_19610</name>
</gene>
<dbReference type="Proteomes" id="UP000670527">
    <property type="component" value="Unassembled WGS sequence"/>
</dbReference>
<keyword evidence="2 9" id="KW-0645">Protease</keyword>
<dbReference type="NCBIfam" id="TIGR01241">
    <property type="entry name" value="FtsH_fam"/>
    <property type="match status" value="1"/>
</dbReference>
<keyword evidence="9" id="KW-1003">Cell membrane</keyword>
<feature type="transmembrane region" description="Helical" evidence="9">
    <location>
        <begin position="146"/>
        <end position="166"/>
    </location>
</feature>
<dbReference type="EC" id="3.4.24.-" evidence="9"/>
<comment type="similarity">
    <text evidence="1 9">In the C-terminal section; belongs to the peptidase M41 family.</text>
</comment>
<dbReference type="InterPro" id="IPR005936">
    <property type="entry name" value="FtsH"/>
</dbReference>
<evidence type="ECO:0000256" key="3">
    <source>
        <dbReference type="ARBA" id="ARBA00022723"/>
    </source>
</evidence>
<sequence length="707" mass="76785">MPDPTPKKKKPTLPSPAPRPGMQLWVLLGLVVFILGVVYFTGTNSATKINQQRFEQLLAAGEVSKITLLNDKLVQVTLTREAAQKNVANRDSRSRPGLGASSANAPQYYFPVVDGKSFKDDLDKLQADLPAGQKKIGLDIETDQGYGQYISTWGVLILLFVGFWFLMRRMSGAGGPGGQIFNIGKSRAALFEGGDKVKVTFKDVAGLEEAKEEVEEIVEFLRNPSKFTVLGGKIPKGALLVGPPGTGKTLLAKAVAGEADVPFFSLSGSDFVEMFVGVGAARVRDLFKQAKAKAPCIIFIDEIDAIGRSRSRGNVPGGNDERENTLNSLLVEMDGFGTDSGVIILAATNRPDTLDSALLRPGRFDRQISIDKPDINGRTQIFNVHLKPITLNDDVEAKKLAAQTPGFAGAEIANVCNEAALIAARRDKKNVGMQDFTDAIDRVIGGLEKRNKIISPDEKRIVAYHEAGHAVAGWFLEHADPLVKVSIVPRGVAALGYAQYLPREQFLYNTEQLTDEMCMALGGRAAEELIFGKISTGALSDLERITKMAYSIVTMYGMNPKLGNISYYDSKGQNEYGFSKPYSEATSQMIDEEVRSIIEAAYARTKNLLTERNTELETIAQELLAKEVLLQDDLERLVGPRPYGAQTSYQAHMAGTDRSETLSELKDEHPIALGDDLPDMNLPGIDDKTDNGPRSADIPSGGAVTPV</sequence>
<keyword evidence="9" id="KW-0812">Transmembrane</keyword>
<dbReference type="Gene3D" id="3.40.1690.20">
    <property type="match status" value="1"/>
</dbReference>
<dbReference type="InterPro" id="IPR027417">
    <property type="entry name" value="P-loop_NTPase"/>
</dbReference>
<keyword evidence="5 9" id="KW-0378">Hydrolase</keyword>
<dbReference type="InterPro" id="IPR050928">
    <property type="entry name" value="ATP-dep_Zn_Metalloprotease"/>
</dbReference>
<dbReference type="InterPro" id="IPR037219">
    <property type="entry name" value="Peptidase_M41-like"/>
</dbReference>
<dbReference type="SMART" id="SM00382">
    <property type="entry name" value="AAA"/>
    <property type="match status" value="1"/>
</dbReference>
<proteinExistence type="inferred from homology"/>
<name>A0ABS3TGT5_9BACT</name>
<dbReference type="Pfam" id="PF01434">
    <property type="entry name" value="Peptidase_M41"/>
    <property type="match status" value="1"/>
</dbReference>
<dbReference type="InterPro" id="IPR000642">
    <property type="entry name" value="Peptidase_M41"/>
</dbReference>
<feature type="domain" description="AAA+ ATPase" evidence="12">
    <location>
        <begin position="234"/>
        <end position="374"/>
    </location>
</feature>
<evidence type="ECO:0000256" key="1">
    <source>
        <dbReference type="ARBA" id="ARBA00010044"/>
    </source>
</evidence>
<dbReference type="PANTHER" id="PTHR43655:SF2">
    <property type="entry name" value="AFG3 LIKE MATRIX AAA PEPTIDASE SUBUNIT 2, ISOFORM A"/>
    <property type="match status" value="1"/>
</dbReference>
<evidence type="ECO:0000259" key="12">
    <source>
        <dbReference type="SMART" id="SM00382"/>
    </source>
</evidence>
<dbReference type="GO" id="GO:0008237">
    <property type="term" value="F:metallopeptidase activity"/>
    <property type="evidence" value="ECO:0007669"/>
    <property type="project" value="UniProtKB-KW"/>
</dbReference>
<feature type="active site" evidence="9">
    <location>
        <position position="466"/>
    </location>
</feature>
<comment type="caution">
    <text evidence="13">The sequence shown here is derived from an EMBL/GenBank/DDBJ whole genome shotgun (WGS) entry which is preliminary data.</text>
</comment>
<feature type="region of interest" description="Disordered" evidence="11">
    <location>
        <begin position="671"/>
        <end position="707"/>
    </location>
</feature>
<dbReference type="Gene3D" id="3.40.50.300">
    <property type="entry name" value="P-loop containing nucleotide triphosphate hydrolases"/>
    <property type="match status" value="1"/>
</dbReference>
<keyword evidence="6 9" id="KW-0862">Zinc</keyword>
<keyword evidence="4 9" id="KW-0547">Nucleotide-binding</keyword>
<evidence type="ECO:0000256" key="10">
    <source>
        <dbReference type="RuleBase" id="RU003651"/>
    </source>
</evidence>
<comment type="similarity">
    <text evidence="9">In the central section; belongs to the AAA ATPase family.</text>
</comment>
<comment type="cofactor">
    <cofactor evidence="9">
        <name>Zn(2+)</name>
        <dbReference type="ChEBI" id="CHEBI:29105"/>
    </cofactor>
    <text evidence="9">Binds 1 zinc ion per subunit.</text>
</comment>
<keyword evidence="14" id="KW-1185">Reference proteome</keyword>
<evidence type="ECO:0000256" key="5">
    <source>
        <dbReference type="ARBA" id="ARBA00022801"/>
    </source>
</evidence>
<dbReference type="InterPro" id="IPR041569">
    <property type="entry name" value="AAA_lid_3"/>
</dbReference>
<dbReference type="RefSeq" id="WP_185281212.1">
    <property type="nucleotide sequence ID" value="NZ_JAGETX010000019.1"/>
</dbReference>
<keyword evidence="7 9" id="KW-0067">ATP-binding</keyword>
<dbReference type="Pfam" id="PF06480">
    <property type="entry name" value="FtsH_ext"/>
    <property type="match status" value="1"/>
</dbReference>
<reference evidence="13 14" key="1">
    <citation type="submission" date="2021-03" db="EMBL/GenBank/DDBJ databases">
        <authorList>
            <person name="Kim M.K."/>
        </authorList>
    </citation>
    <scope>NUCLEOTIDE SEQUENCE [LARGE SCALE GENOMIC DNA]</scope>
    <source>
        <strain evidence="13 14">BT507</strain>
    </source>
</reference>
<protein>
    <recommendedName>
        <fullName evidence="9">ATP-dependent zinc metalloprotease FtsH</fullName>
        <ecNumber evidence="9">3.4.24.-</ecNumber>
    </recommendedName>
</protein>
<dbReference type="InterPro" id="IPR011546">
    <property type="entry name" value="Pept_M41_FtsH_extracell"/>
</dbReference>
<evidence type="ECO:0000256" key="4">
    <source>
        <dbReference type="ARBA" id="ARBA00022741"/>
    </source>
</evidence>
<evidence type="ECO:0000256" key="9">
    <source>
        <dbReference type="HAMAP-Rule" id="MF_01458"/>
    </source>
</evidence>
<keyword evidence="9" id="KW-0472">Membrane</keyword>
<dbReference type="EMBL" id="JAGETX010000019">
    <property type="protein sequence ID" value="MBO3272867.1"/>
    <property type="molecule type" value="Genomic_DNA"/>
</dbReference>
<dbReference type="SUPFAM" id="SSF140990">
    <property type="entry name" value="FtsH protease domain-like"/>
    <property type="match status" value="1"/>
</dbReference>
<evidence type="ECO:0000313" key="13">
    <source>
        <dbReference type="EMBL" id="MBO3272867.1"/>
    </source>
</evidence>
<dbReference type="Gene3D" id="1.10.8.60">
    <property type="match status" value="1"/>
</dbReference>
<dbReference type="InterPro" id="IPR003959">
    <property type="entry name" value="ATPase_AAA_core"/>
</dbReference>
<dbReference type="Pfam" id="PF17862">
    <property type="entry name" value="AAA_lid_3"/>
    <property type="match status" value="1"/>
</dbReference>
<keyword evidence="8 9" id="KW-0482">Metalloprotease</keyword>
<evidence type="ECO:0000256" key="8">
    <source>
        <dbReference type="ARBA" id="ARBA00023049"/>
    </source>
</evidence>
<evidence type="ECO:0000313" key="14">
    <source>
        <dbReference type="Proteomes" id="UP000670527"/>
    </source>
</evidence>
<organism evidence="13 14">
    <name type="scientific">Hymenobacter defluvii</name>
    <dbReference type="NCBI Taxonomy" id="2054411"/>
    <lineage>
        <taxon>Bacteria</taxon>
        <taxon>Pseudomonadati</taxon>
        <taxon>Bacteroidota</taxon>
        <taxon>Cytophagia</taxon>
        <taxon>Cytophagales</taxon>
        <taxon>Hymenobacteraceae</taxon>
        <taxon>Hymenobacter</taxon>
    </lineage>
</organism>
<evidence type="ECO:0000256" key="11">
    <source>
        <dbReference type="SAM" id="MobiDB-lite"/>
    </source>
</evidence>
<feature type="binding site" evidence="9">
    <location>
        <position position="465"/>
    </location>
    <ligand>
        <name>Zn(2+)</name>
        <dbReference type="ChEBI" id="CHEBI:29105"/>
        <note>catalytic</note>
    </ligand>
</feature>
<feature type="binding site" evidence="9">
    <location>
        <position position="469"/>
    </location>
    <ligand>
        <name>Zn(2+)</name>
        <dbReference type="ChEBI" id="CHEBI:29105"/>
        <note>catalytic</note>
    </ligand>
</feature>
<feature type="transmembrane region" description="Helical" evidence="9">
    <location>
        <begin position="21"/>
        <end position="40"/>
    </location>
</feature>
<comment type="similarity">
    <text evidence="10">Belongs to the AAA ATPase family.</text>
</comment>
<dbReference type="PANTHER" id="PTHR43655">
    <property type="entry name" value="ATP-DEPENDENT PROTEASE"/>
    <property type="match status" value="1"/>
</dbReference>
<dbReference type="InterPro" id="IPR003593">
    <property type="entry name" value="AAA+_ATPase"/>
</dbReference>
<dbReference type="Gene3D" id="1.20.58.760">
    <property type="entry name" value="Peptidase M41"/>
    <property type="match status" value="1"/>
</dbReference>
<comment type="function">
    <text evidence="9">Acts as a processive, ATP-dependent zinc metallopeptidase for both cytoplasmic and membrane proteins. Plays a role in the quality control of integral membrane proteins.</text>
</comment>
<dbReference type="InterPro" id="IPR003960">
    <property type="entry name" value="ATPase_AAA_CS"/>
</dbReference>
<feature type="binding site" evidence="9">
    <location>
        <position position="541"/>
    </location>
    <ligand>
        <name>Zn(2+)</name>
        <dbReference type="ChEBI" id="CHEBI:29105"/>
        <note>catalytic</note>
    </ligand>
</feature>
<dbReference type="Pfam" id="PF00004">
    <property type="entry name" value="AAA"/>
    <property type="match status" value="1"/>
</dbReference>
<feature type="binding site" evidence="9">
    <location>
        <begin position="242"/>
        <end position="249"/>
    </location>
    <ligand>
        <name>ATP</name>
        <dbReference type="ChEBI" id="CHEBI:30616"/>
    </ligand>
</feature>
<evidence type="ECO:0000256" key="6">
    <source>
        <dbReference type="ARBA" id="ARBA00022833"/>
    </source>
</evidence>
<dbReference type="HAMAP" id="MF_01458">
    <property type="entry name" value="FtsH"/>
    <property type="match status" value="1"/>
</dbReference>
<comment type="subcellular location">
    <subcellularLocation>
        <location evidence="9">Cell membrane</location>
        <topology evidence="9">Multi-pass membrane protein</topology>
        <orientation evidence="9">Cytoplasmic side</orientation>
    </subcellularLocation>
</comment>
<accession>A0ABS3TGT5</accession>
<keyword evidence="3 9" id="KW-0479">Metal-binding</keyword>
<dbReference type="CDD" id="cd19501">
    <property type="entry name" value="RecA-like_FtsH"/>
    <property type="match status" value="1"/>
</dbReference>
<dbReference type="SUPFAM" id="SSF52540">
    <property type="entry name" value="P-loop containing nucleoside triphosphate hydrolases"/>
    <property type="match status" value="1"/>
</dbReference>
<keyword evidence="9" id="KW-1133">Transmembrane helix</keyword>
<evidence type="ECO:0000256" key="7">
    <source>
        <dbReference type="ARBA" id="ARBA00022840"/>
    </source>
</evidence>
<dbReference type="PROSITE" id="PS00674">
    <property type="entry name" value="AAA"/>
    <property type="match status" value="1"/>
</dbReference>
<evidence type="ECO:0000256" key="2">
    <source>
        <dbReference type="ARBA" id="ARBA00022670"/>
    </source>
</evidence>